<dbReference type="CDD" id="cd21150">
    <property type="entry name" value="PUA_NSun6-like"/>
    <property type="match status" value="1"/>
</dbReference>
<keyword evidence="4 6" id="KW-0949">S-adenosyl-L-methionine</keyword>
<dbReference type="Pfam" id="PF01189">
    <property type="entry name" value="Methyltr_RsmB-F"/>
    <property type="match status" value="2"/>
</dbReference>
<dbReference type="Gene3D" id="3.40.50.150">
    <property type="entry name" value="Vaccinia Virus protein VP39"/>
    <property type="match status" value="2"/>
</dbReference>
<dbReference type="PROSITE" id="PS01153">
    <property type="entry name" value="NOL1_NOP2_SUN"/>
    <property type="match status" value="1"/>
</dbReference>
<feature type="binding site" evidence="6">
    <location>
        <position position="448"/>
    </location>
    <ligand>
        <name>S-adenosyl-L-methionine</name>
        <dbReference type="ChEBI" id="CHEBI:59789"/>
    </ligand>
</feature>
<dbReference type="EMBL" id="PQIB02000008">
    <property type="protein sequence ID" value="RLN04952.1"/>
    <property type="molecule type" value="Genomic_DNA"/>
</dbReference>
<dbReference type="InterPro" id="IPR023267">
    <property type="entry name" value="RCMT"/>
</dbReference>
<evidence type="ECO:0000256" key="5">
    <source>
        <dbReference type="ARBA" id="ARBA00022884"/>
    </source>
</evidence>
<keyword evidence="3 6" id="KW-0808">Transferase</keyword>
<feature type="domain" description="SAM-dependent MTase RsmB/NOP-type" evidence="7">
    <location>
        <begin position="182"/>
        <end position="580"/>
    </location>
</feature>
<proteinExistence type="inferred from homology"/>
<dbReference type="PROSITE" id="PS50890">
    <property type="entry name" value="PUA"/>
    <property type="match status" value="1"/>
</dbReference>
<evidence type="ECO:0000313" key="8">
    <source>
        <dbReference type="EMBL" id="RLN04952.1"/>
    </source>
</evidence>
<dbReference type="Proteomes" id="UP000275267">
    <property type="component" value="Unassembled WGS sequence"/>
</dbReference>
<evidence type="ECO:0000259" key="7">
    <source>
        <dbReference type="PROSITE" id="PS51686"/>
    </source>
</evidence>
<keyword evidence="9" id="KW-1185">Reference proteome</keyword>
<dbReference type="InterPro" id="IPR002478">
    <property type="entry name" value="PUA"/>
</dbReference>
<dbReference type="STRING" id="4540.A0A3L6RLL6"/>
<dbReference type="AlphaFoldDB" id="A0A3L6RLL6"/>
<feature type="binding site" evidence="6">
    <location>
        <position position="302"/>
    </location>
    <ligand>
        <name>S-adenosyl-L-methionine</name>
        <dbReference type="ChEBI" id="CHEBI:59789"/>
    </ligand>
</feature>
<feature type="active site" description="Nucleophile" evidence="6">
    <location>
        <position position="499"/>
    </location>
</feature>
<dbReference type="InterPro" id="IPR049560">
    <property type="entry name" value="MeTrfase_RsmB-F_NOP2_cat"/>
</dbReference>
<accession>A0A3L6RLL6</accession>
<dbReference type="PANTHER" id="PTHR22807">
    <property type="entry name" value="NOP2 YEAST -RELATED NOL1/NOP2/FMU SUN DOMAIN-CONTAINING"/>
    <property type="match status" value="1"/>
</dbReference>
<dbReference type="SUPFAM" id="SSF88697">
    <property type="entry name" value="PUA domain-like"/>
    <property type="match status" value="1"/>
</dbReference>
<dbReference type="GO" id="GO:0008173">
    <property type="term" value="F:RNA methyltransferase activity"/>
    <property type="evidence" value="ECO:0007669"/>
    <property type="project" value="InterPro"/>
</dbReference>
<sequence>MDSSPSASPSAAAAPAVDAGRYTFSPKLRWQPEVEEYFAAAYGRDRFARISEALAHPSCYSCIRVNTLKSSIHAVMHKLMDLVCENGLSDGINGVEIVEQNGGDQPHERSSLVRKCPYAGLENILFVQGSGPHVLNYNSKPDQSVKEVIVSRKCAESVLRGAQVFVPGVLACSSHVEKGDKVAVSVAVEQPVKDGGWAVDVHYEERKGLYIGQGTAAMSRSGIFRVPHGIAVEMTERVYKLPSFNDVLEGEIFLQNLPSVVAAHVLDPQPGERILDMCAAPGGKTTAIAILMRDKGEVVALDRSHNKVMDILKLASEMDLNCIKAYKLDALKSVRKPDEATNVGMGDSHCEAIKTLAEDSGPCHVTVDGRATNVNEESSTTTVVQSETEHLFSVDDKNPESKRYVSKAELRKNLRRMKNGPGRNNCSGGRVEKSKGFFPDSFDRVLLDAPCSALGLRPRLFAGEETLESLKTHAKYQRRMFDQAVKLVRPGGVIVYSTCTINPGENEALVRYALDTYKFLSLASQYPKVGGPGIVGSYELFNKTYTEEWLTEHEAELVQRFDPSSPVDTIGFFIAKFNVGEKED</sequence>
<evidence type="ECO:0000256" key="1">
    <source>
        <dbReference type="ARBA" id="ARBA00007494"/>
    </source>
</evidence>
<evidence type="ECO:0000256" key="3">
    <source>
        <dbReference type="ARBA" id="ARBA00022679"/>
    </source>
</evidence>
<dbReference type="PROSITE" id="PS51686">
    <property type="entry name" value="SAM_MT_RSMB_NOP"/>
    <property type="match status" value="1"/>
</dbReference>
<evidence type="ECO:0000313" key="9">
    <source>
        <dbReference type="Proteomes" id="UP000275267"/>
    </source>
</evidence>
<dbReference type="OrthoDB" id="260824at2759"/>
<feature type="binding site" evidence="6">
    <location>
        <begin position="278"/>
        <end position="284"/>
    </location>
    <ligand>
        <name>S-adenosyl-L-methionine</name>
        <dbReference type="ChEBI" id="CHEBI:59789"/>
    </ligand>
</feature>
<organism evidence="8 9">
    <name type="scientific">Panicum miliaceum</name>
    <name type="common">Proso millet</name>
    <name type="synonym">Broomcorn millet</name>
    <dbReference type="NCBI Taxonomy" id="4540"/>
    <lineage>
        <taxon>Eukaryota</taxon>
        <taxon>Viridiplantae</taxon>
        <taxon>Streptophyta</taxon>
        <taxon>Embryophyta</taxon>
        <taxon>Tracheophyta</taxon>
        <taxon>Spermatophyta</taxon>
        <taxon>Magnoliopsida</taxon>
        <taxon>Liliopsida</taxon>
        <taxon>Poales</taxon>
        <taxon>Poaceae</taxon>
        <taxon>PACMAD clade</taxon>
        <taxon>Panicoideae</taxon>
        <taxon>Panicodae</taxon>
        <taxon>Paniceae</taxon>
        <taxon>Panicinae</taxon>
        <taxon>Panicum</taxon>
        <taxon>Panicum sect. Panicum</taxon>
    </lineage>
</organism>
<dbReference type="InterPro" id="IPR029063">
    <property type="entry name" value="SAM-dependent_MTases_sf"/>
</dbReference>
<dbReference type="SMART" id="SM00359">
    <property type="entry name" value="PUA"/>
    <property type="match status" value="1"/>
</dbReference>
<comment type="caution">
    <text evidence="8">The sequence shown here is derived from an EMBL/GenBank/DDBJ whole genome shotgun (WGS) entry which is preliminary data.</text>
</comment>
<feature type="binding site" evidence="6">
    <location>
        <position position="329"/>
    </location>
    <ligand>
        <name>S-adenosyl-L-methionine</name>
        <dbReference type="ChEBI" id="CHEBI:59789"/>
    </ligand>
</feature>
<dbReference type="Pfam" id="PF01472">
    <property type="entry name" value="PUA"/>
    <property type="match status" value="1"/>
</dbReference>
<dbReference type="SUPFAM" id="SSF53335">
    <property type="entry name" value="S-adenosyl-L-methionine-dependent methyltransferases"/>
    <property type="match status" value="1"/>
</dbReference>
<dbReference type="InterPro" id="IPR018314">
    <property type="entry name" value="RsmB/NOL1/NOP2-like_CS"/>
</dbReference>
<dbReference type="InterPro" id="IPR015947">
    <property type="entry name" value="PUA-like_sf"/>
</dbReference>
<evidence type="ECO:0000256" key="6">
    <source>
        <dbReference type="PROSITE-ProRule" id="PRU01023"/>
    </source>
</evidence>
<gene>
    <name evidence="8" type="ORF">C2845_PM13G10770</name>
</gene>
<keyword evidence="5 6" id="KW-0694">RNA-binding</keyword>
<dbReference type="GO" id="GO:0001510">
    <property type="term" value="P:RNA methylation"/>
    <property type="evidence" value="ECO:0007669"/>
    <property type="project" value="InterPro"/>
</dbReference>
<comment type="similarity">
    <text evidence="1 6">Belongs to the class I-like SAM-binding methyltransferase superfamily. RsmB/NOP family.</text>
</comment>
<dbReference type="GO" id="GO:0003723">
    <property type="term" value="F:RNA binding"/>
    <property type="evidence" value="ECO:0007669"/>
    <property type="project" value="UniProtKB-UniRule"/>
</dbReference>
<dbReference type="PRINTS" id="PR02008">
    <property type="entry name" value="RCMTFAMILY"/>
</dbReference>
<name>A0A3L6RLL6_PANMI</name>
<protein>
    <submittedName>
        <fullName evidence="8">Methyltransferase NSUN6 isoform X1</fullName>
    </submittedName>
</protein>
<evidence type="ECO:0000256" key="2">
    <source>
        <dbReference type="ARBA" id="ARBA00022603"/>
    </source>
</evidence>
<keyword evidence="2 6" id="KW-0489">Methyltransferase</keyword>
<reference evidence="9" key="1">
    <citation type="journal article" date="2019" name="Nat. Commun.">
        <title>The genome of broomcorn millet.</title>
        <authorList>
            <person name="Zou C."/>
            <person name="Miki D."/>
            <person name="Li D."/>
            <person name="Tang Q."/>
            <person name="Xiao L."/>
            <person name="Rajput S."/>
            <person name="Deng P."/>
            <person name="Jia W."/>
            <person name="Huang R."/>
            <person name="Zhang M."/>
            <person name="Sun Y."/>
            <person name="Hu J."/>
            <person name="Fu X."/>
            <person name="Schnable P.S."/>
            <person name="Li F."/>
            <person name="Zhang H."/>
            <person name="Feng B."/>
            <person name="Zhu X."/>
            <person name="Liu R."/>
            <person name="Schnable J.C."/>
            <person name="Zhu J.-K."/>
            <person name="Zhang H."/>
        </authorList>
    </citation>
    <scope>NUCLEOTIDE SEQUENCE [LARGE SCALE GENOMIC DNA]</scope>
</reference>
<dbReference type="Gene3D" id="2.30.130.10">
    <property type="entry name" value="PUA domain"/>
    <property type="match status" value="1"/>
</dbReference>
<evidence type="ECO:0000256" key="4">
    <source>
        <dbReference type="ARBA" id="ARBA00022691"/>
    </source>
</evidence>
<dbReference type="InterPro" id="IPR036974">
    <property type="entry name" value="PUA_sf"/>
</dbReference>
<dbReference type="PANTHER" id="PTHR22807:SF34">
    <property type="entry name" value="TRNA (CYTOSINE(72)-C(5))-METHYLTRANSFERASE NSUN6"/>
    <property type="match status" value="1"/>
</dbReference>
<dbReference type="InterPro" id="IPR001678">
    <property type="entry name" value="MeTrfase_RsmB-F_NOP2_dom"/>
</dbReference>